<accession>X1INC2</accession>
<organism evidence="3">
    <name type="scientific">marine sediment metagenome</name>
    <dbReference type="NCBI Taxonomy" id="412755"/>
    <lineage>
        <taxon>unclassified sequences</taxon>
        <taxon>metagenomes</taxon>
        <taxon>ecological metagenomes</taxon>
    </lineage>
</organism>
<dbReference type="SUPFAM" id="SSF47203">
    <property type="entry name" value="Acyl-CoA dehydrogenase C-terminal domain-like"/>
    <property type="match status" value="1"/>
</dbReference>
<feature type="non-terminal residue" evidence="3">
    <location>
        <position position="1"/>
    </location>
</feature>
<feature type="domain" description="Acyl-CoA dehydrogenase/oxidase C-terminal" evidence="2">
    <location>
        <begin position="1"/>
        <end position="39"/>
    </location>
</feature>
<sequence>GGAGFMRGVKVERIYREVKVNAIGGGTEEIMKDLASRQMGL</sequence>
<keyword evidence="1" id="KW-0285">Flavoprotein</keyword>
<name>X1INC2_9ZZZZ</name>
<comment type="caution">
    <text evidence="3">The sequence shown here is derived from an EMBL/GenBank/DDBJ whole genome shotgun (WGS) entry which is preliminary data.</text>
</comment>
<gene>
    <name evidence="3" type="ORF">S03H2_27183</name>
</gene>
<proteinExistence type="predicted"/>
<reference evidence="3" key="1">
    <citation type="journal article" date="2014" name="Front. Microbiol.">
        <title>High frequency of phylogenetically diverse reductive dehalogenase-homologous genes in deep subseafloor sedimentary metagenomes.</title>
        <authorList>
            <person name="Kawai M."/>
            <person name="Futagami T."/>
            <person name="Toyoda A."/>
            <person name="Takaki Y."/>
            <person name="Nishi S."/>
            <person name="Hori S."/>
            <person name="Arai W."/>
            <person name="Tsubouchi T."/>
            <person name="Morono Y."/>
            <person name="Uchiyama I."/>
            <person name="Ito T."/>
            <person name="Fujiyama A."/>
            <person name="Inagaki F."/>
            <person name="Takami H."/>
        </authorList>
    </citation>
    <scope>NUCLEOTIDE SEQUENCE</scope>
    <source>
        <strain evidence="3">Expedition CK06-06</strain>
    </source>
</reference>
<dbReference type="GO" id="GO:0016627">
    <property type="term" value="F:oxidoreductase activity, acting on the CH-CH group of donors"/>
    <property type="evidence" value="ECO:0007669"/>
    <property type="project" value="InterPro"/>
</dbReference>
<dbReference type="AlphaFoldDB" id="X1INC2"/>
<evidence type="ECO:0000313" key="3">
    <source>
        <dbReference type="EMBL" id="GAH59018.1"/>
    </source>
</evidence>
<dbReference type="EMBL" id="BARU01016163">
    <property type="protein sequence ID" value="GAH59018.1"/>
    <property type="molecule type" value="Genomic_DNA"/>
</dbReference>
<dbReference type="InterPro" id="IPR009075">
    <property type="entry name" value="AcylCo_DH/oxidase_C"/>
</dbReference>
<protein>
    <recommendedName>
        <fullName evidence="2">Acyl-CoA dehydrogenase/oxidase C-terminal domain-containing protein</fullName>
    </recommendedName>
</protein>
<dbReference type="Pfam" id="PF00441">
    <property type="entry name" value="Acyl-CoA_dh_1"/>
    <property type="match status" value="1"/>
</dbReference>
<evidence type="ECO:0000259" key="2">
    <source>
        <dbReference type="Pfam" id="PF00441"/>
    </source>
</evidence>
<dbReference type="InterPro" id="IPR036250">
    <property type="entry name" value="AcylCo_DH-like_C"/>
</dbReference>
<evidence type="ECO:0000256" key="1">
    <source>
        <dbReference type="ARBA" id="ARBA00022630"/>
    </source>
</evidence>
<dbReference type="Gene3D" id="1.20.140.10">
    <property type="entry name" value="Butyryl-CoA Dehydrogenase, subunit A, domain 3"/>
    <property type="match status" value="1"/>
</dbReference>